<dbReference type="EMBL" id="LHPF02000040">
    <property type="protein sequence ID" value="PSC68217.1"/>
    <property type="molecule type" value="Genomic_DNA"/>
</dbReference>
<gene>
    <name evidence="9" type="ORF">C2E20_8179</name>
</gene>
<dbReference type="STRING" id="554055.A0A2P6V2A2"/>
<dbReference type="PANTHER" id="PTHR16062:SF19">
    <property type="entry name" value="PROTEIN POLYBROMO-1"/>
    <property type="match status" value="1"/>
</dbReference>
<dbReference type="GO" id="GO:0006368">
    <property type="term" value="P:transcription elongation by RNA polymerase II"/>
    <property type="evidence" value="ECO:0007669"/>
    <property type="project" value="TreeGrafter"/>
</dbReference>
<dbReference type="GO" id="GO:0003682">
    <property type="term" value="F:chromatin binding"/>
    <property type="evidence" value="ECO:0007669"/>
    <property type="project" value="TreeGrafter"/>
</dbReference>
<name>A0A2P6V2A2_9CHLO</name>
<dbReference type="OrthoDB" id="7813104at2759"/>
<evidence type="ECO:0000256" key="6">
    <source>
        <dbReference type="ARBA" id="ARBA00023242"/>
    </source>
</evidence>
<feature type="region of interest" description="Disordered" evidence="7">
    <location>
        <begin position="1271"/>
        <end position="1356"/>
    </location>
</feature>
<reference evidence="9 10" key="1">
    <citation type="journal article" date="2018" name="Plant J.">
        <title>Genome sequences of Chlorella sorokiniana UTEX 1602 and Micractinium conductrix SAG 241.80: implications to maltose excretion by a green alga.</title>
        <authorList>
            <person name="Arriola M.B."/>
            <person name="Velmurugan N."/>
            <person name="Zhang Y."/>
            <person name="Plunkett M.H."/>
            <person name="Hondzo H."/>
            <person name="Barney B.M."/>
        </authorList>
    </citation>
    <scope>NUCLEOTIDE SEQUENCE [LARGE SCALE GENOMIC DNA]</scope>
    <source>
        <strain evidence="9 10">SAG 241.80</strain>
    </source>
</reference>
<evidence type="ECO:0000256" key="3">
    <source>
        <dbReference type="ARBA" id="ARBA00022853"/>
    </source>
</evidence>
<dbReference type="InterPro" id="IPR037382">
    <property type="entry name" value="Rsc/polybromo"/>
</dbReference>
<dbReference type="PANTHER" id="PTHR16062">
    <property type="entry name" value="SWI/SNF-RELATED"/>
    <property type="match status" value="1"/>
</dbReference>
<evidence type="ECO:0000256" key="7">
    <source>
        <dbReference type="SAM" id="MobiDB-lite"/>
    </source>
</evidence>
<feature type="compositionally biased region" description="Low complexity" evidence="7">
    <location>
        <begin position="807"/>
        <end position="817"/>
    </location>
</feature>
<feature type="compositionally biased region" description="Basic residues" evidence="7">
    <location>
        <begin position="846"/>
        <end position="858"/>
    </location>
</feature>
<feature type="compositionally biased region" description="Low complexity" evidence="7">
    <location>
        <begin position="699"/>
        <end position="711"/>
    </location>
</feature>
<dbReference type="Gene3D" id="1.10.287.810">
    <property type="entry name" value="Mitochondrial import inner membrane translocase subunit tim13 like domains"/>
    <property type="match status" value="1"/>
</dbReference>
<keyword evidence="10" id="KW-1185">Reference proteome</keyword>
<comment type="caution">
    <text evidence="9">The sequence shown here is derived from an EMBL/GenBank/DDBJ whole genome shotgun (WGS) entry which is preliminary data.</text>
</comment>
<feature type="compositionally biased region" description="Gly residues" evidence="7">
    <location>
        <begin position="659"/>
        <end position="668"/>
    </location>
</feature>
<feature type="compositionally biased region" description="Basic residues" evidence="7">
    <location>
        <begin position="749"/>
        <end position="761"/>
    </location>
</feature>
<proteinExistence type="predicted"/>
<feature type="compositionally biased region" description="Acidic residues" evidence="7">
    <location>
        <begin position="1290"/>
        <end position="1317"/>
    </location>
</feature>
<sequence>MASYGHSSGEPSEAQVMDAVQHEMQARPHRGNRAPHAGPCMRQLDPIAFLQEFYQTVRDKCFDKCVTKPSSSLSSSEQQCLARCCDRYAEATQIVTKAFHADVAAGLAWAFQEAGCNVTVYFNPSIHGMRDVMLTWYTGQFKDYTEMLADAAQYDVLVLITFPEPQPFFHTQWALLQGLHQPAPHQRFLLVSHNPHRLVGGCTAATNPWLLGVLQEDVLAWVRSTGGGPASGEEGAAAPAVPPRMQLLTLAPCVSQFLAAMMEAWATGLDGRGGRARAAVPWLAPLVPWAPADPALAAAAAGSGDFEGRPRHLCIQGSIEPKRRDYAGAFAAASHPAVLEQLRARNESLLIVGSGSGKGLDIPAALQPFVRILSSLPYEEYYETLAHCRALLTAFGSDAYTTKKTSSTIAIAMQVGTPLLTDESVLEAYSYYDPAAAYSYRRAGITAERLDPGRLGGEIGLAVANRSKQEQQEQWLRCRKAAAARAREAAGAGSGAGVGANNTNVADGSTNLAAAAGAAASAAQQRRRLRRQGSLDLLPTAAGGGAAQGEVAAATAAGSGEEAPPEELSYAAALLSAFDDAANAVAHSAAWRLRRTVMRHNADVAARFLADTASGAGGGSGHPDEPSASLVGDELEYDEDADGQEDVATHLEQLETAGSSGGGSGADGGTKRPAAKLTLSPKSHQQQRQQEEAKEEQQQQRQQPTPNLQQQEAEEEEQQRQQPTHQQRQQEAEEEEQERQQPTQQQLQKRPKAQQQHHPHLRHEEAEEEEQQRQQPTPHLRHEEEEQQRQQPTHQQRQEEAEEEQQQRQQPTHQQRQQEAEEEEEQRQQPTQQQLQKRPKAQQQQQHHHQQQPKRAAPKRAAPTCAIYNGAMFHLDVTAGMAWAFQAAGCDTNVYLHKNARGLKQVMNRWFRGRLLPREKIEGDAAQYDVVLMVTFPEGKATQPLQGALVGGRPARQRLQLAVHNPRWLINNAPEWVGPTLLGQAMPHTDGAGPATSAPRAMQLLSLAPCGSAYLQSLLQGWAADMKRWRPDLSIVDPRLEVPWIAPLVPWAPSDEAAFPGGGRASKGDAPYAGRLQHLCIQGAVHPKRRDYASAFAAASHPAVLAQLRARNESLLLVGSYKKKKMGELEMPEVLRPHVRIVPDLPFREYYDTLSRCRAILTAFGSDLYLINKTSSTMAAALQVGTPVLTEQRVLDAYGYVPADAAFAYTLPGTATPDPAALGGGLGKELSQWMRRVAATLAHRHELAAAAAQKKAAAAAGGRRLLGEVEAAVEEEGDGEAAEAVAAEAVGEDDEEEAEQWAQEEEAEQWAQEEEEQQQQQQQEAGVGGEGQRHNSAAAKAAAAAGGGERPELPPAGTYTAAMLAAFDDAGSRAAHTAAWRAKKEVMHHNAEVAAKVLRETAALAAARGRA</sequence>
<evidence type="ECO:0000256" key="2">
    <source>
        <dbReference type="ARBA" id="ARBA00022737"/>
    </source>
</evidence>
<feature type="compositionally biased region" description="Low complexity" evidence="7">
    <location>
        <begin position="828"/>
        <end position="845"/>
    </location>
</feature>
<accession>A0A2P6V2A2</accession>
<comment type="subcellular location">
    <subcellularLocation>
        <location evidence="1">Nucleus</location>
    </subcellularLocation>
</comment>
<feature type="compositionally biased region" description="Low complexity" evidence="7">
    <location>
        <begin position="720"/>
        <end position="729"/>
    </location>
</feature>
<dbReference type="InterPro" id="IPR035427">
    <property type="entry name" value="Tim10-like_dom_sf"/>
</dbReference>
<evidence type="ECO:0000256" key="5">
    <source>
        <dbReference type="ARBA" id="ARBA00023163"/>
    </source>
</evidence>
<dbReference type="GO" id="GO:0016586">
    <property type="term" value="C:RSC-type complex"/>
    <property type="evidence" value="ECO:0007669"/>
    <property type="project" value="InterPro"/>
</dbReference>
<evidence type="ECO:0000259" key="8">
    <source>
        <dbReference type="Pfam" id="PF02953"/>
    </source>
</evidence>
<protein>
    <recommendedName>
        <fullName evidence="8">Tim10-like domain-containing protein</fullName>
    </recommendedName>
</protein>
<evidence type="ECO:0000256" key="4">
    <source>
        <dbReference type="ARBA" id="ARBA00023015"/>
    </source>
</evidence>
<evidence type="ECO:0000256" key="1">
    <source>
        <dbReference type="ARBA" id="ARBA00004123"/>
    </source>
</evidence>
<feature type="compositionally biased region" description="Acidic residues" evidence="7">
    <location>
        <begin position="1271"/>
        <end position="1281"/>
    </location>
</feature>
<organism evidence="9 10">
    <name type="scientific">Micractinium conductrix</name>
    <dbReference type="NCBI Taxonomy" id="554055"/>
    <lineage>
        <taxon>Eukaryota</taxon>
        <taxon>Viridiplantae</taxon>
        <taxon>Chlorophyta</taxon>
        <taxon>core chlorophytes</taxon>
        <taxon>Trebouxiophyceae</taxon>
        <taxon>Chlorellales</taxon>
        <taxon>Chlorellaceae</taxon>
        <taxon>Chlorella clade</taxon>
        <taxon>Micractinium</taxon>
    </lineage>
</organism>
<feature type="region of interest" description="Disordered" evidence="7">
    <location>
        <begin position="656"/>
        <end position="861"/>
    </location>
</feature>
<feature type="domain" description="Tim10-like" evidence="8">
    <location>
        <begin position="50"/>
        <end position="100"/>
    </location>
</feature>
<dbReference type="GO" id="GO:0006338">
    <property type="term" value="P:chromatin remodeling"/>
    <property type="evidence" value="ECO:0007669"/>
    <property type="project" value="InterPro"/>
</dbReference>
<keyword evidence="2" id="KW-0677">Repeat</keyword>
<keyword evidence="4" id="KW-0805">Transcription regulation</keyword>
<dbReference type="Proteomes" id="UP000239649">
    <property type="component" value="Unassembled WGS sequence"/>
</dbReference>
<keyword evidence="3" id="KW-0156">Chromatin regulator</keyword>
<dbReference type="Pfam" id="PF02953">
    <property type="entry name" value="zf-Tim10_DDP"/>
    <property type="match status" value="1"/>
</dbReference>
<keyword evidence="5" id="KW-0804">Transcription</keyword>
<evidence type="ECO:0000313" key="9">
    <source>
        <dbReference type="EMBL" id="PSC68217.1"/>
    </source>
</evidence>
<feature type="compositionally biased region" description="Basic and acidic residues" evidence="7">
    <location>
        <begin position="689"/>
        <end position="698"/>
    </location>
</feature>
<keyword evidence="6" id="KW-0539">Nucleus</keyword>
<dbReference type="SUPFAM" id="SSF144122">
    <property type="entry name" value="Tim10-like"/>
    <property type="match status" value="1"/>
</dbReference>
<evidence type="ECO:0000313" key="10">
    <source>
        <dbReference type="Proteomes" id="UP000239649"/>
    </source>
</evidence>
<dbReference type="InterPro" id="IPR004217">
    <property type="entry name" value="Tim10-like"/>
</dbReference>